<evidence type="ECO:0000256" key="1">
    <source>
        <dbReference type="ARBA" id="ARBA00022801"/>
    </source>
</evidence>
<dbReference type="Gene3D" id="3.30.450.40">
    <property type="match status" value="2"/>
</dbReference>
<dbReference type="PANTHER" id="PTHR43156:SF2">
    <property type="entry name" value="STAGE II SPORULATION PROTEIN E"/>
    <property type="match status" value="1"/>
</dbReference>
<dbReference type="SMART" id="SM00065">
    <property type="entry name" value="GAF"/>
    <property type="match status" value="2"/>
</dbReference>
<dbReference type="InterPro" id="IPR029016">
    <property type="entry name" value="GAF-like_dom_sf"/>
</dbReference>
<dbReference type="InterPro" id="IPR036890">
    <property type="entry name" value="HATPase_C_sf"/>
</dbReference>
<dbReference type="Pfam" id="PF13581">
    <property type="entry name" value="HATPase_c_2"/>
    <property type="match status" value="1"/>
</dbReference>
<evidence type="ECO:0000259" key="2">
    <source>
        <dbReference type="SMART" id="SM00065"/>
    </source>
</evidence>
<dbReference type="Pfam" id="PF07228">
    <property type="entry name" value="SpoIIE"/>
    <property type="match status" value="1"/>
</dbReference>
<dbReference type="Gene3D" id="3.30.565.10">
    <property type="entry name" value="Histidine kinase-like ATPase, C-terminal domain"/>
    <property type="match status" value="1"/>
</dbReference>
<gene>
    <name evidence="4" type="ORF">GCM10023225_34030</name>
</gene>
<dbReference type="EMBL" id="BAABIL010000707">
    <property type="protein sequence ID" value="GAA4660845.1"/>
    <property type="molecule type" value="Genomic_DNA"/>
</dbReference>
<feature type="domain" description="PPM-type phosphatase" evidence="3">
    <location>
        <begin position="399"/>
        <end position="606"/>
    </location>
</feature>
<accession>A0ABP8VGZ4</accession>
<feature type="domain" description="GAF" evidence="2">
    <location>
        <begin position="215"/>
        <end position="364"/>
    </location>
</feature>
<dbReference type="InterPro" id="IPR003594">
    <property type="entry name" value="HATPase_dom"/>
</dbReference>
<dbReference type="PANTHER" id="PTHR43156">
    <property type="entry name" value="STAGE II SPORULATION PROTEIN E-RELATED"/>
    <property type="match status" value="1"/>
</dbReference>
<dbReference type="InterPro" id="IPR036457">
    <property type="entry name" value="PPM-type-like_dom_sf"/>
</dbReference>
<proteinExistence type="predicted"/>
<feature type="domain" description="GAF" evidence="2">
    <location>
        <begin position="26"/>
        <end position="180"/>
    </location>
</feature>
<dbReference type="InterPro" id="IPR052016">
    <property type="entry name" value="Bact_Sigma-Reg"/>
</dbReference>
<dbReference type="InterPro" id="IPR001932">
    <property type="entry name" value="PPM-type_phosphatase-like_dom"/>
</dbReference>
<organism evidence="4 5">
    <name type="scientific">Kineococcus glutinatus</name>
    <dbReference type="NCBI Taxonomy" id="1070872"/>
    <lineage>
        <taxon>Bacteria</taxon>
        <taxon>Bacillati</taxon>
        <taxon>Actinomycetota</taxon>
        <taxon>Actinomycetes</taxon>
        <taxon>Kineosporiales</taxon>
        <taxon>Kineosporiaceae</taxon>
        <taxon>Kineococcus</taxon>
    </lineage>
</organism>
<dbReference type="InterPro" id="IPR003018">
    <property type="entry name" value="GAF"/>
</dbReference>
<evidence type="ECO:0000313" key="5">
    <source>
        <dbReference type="Proteomes" id="UP001501195"/>
    </source>
</evidence>
<dbReference type="Pfam" id="PF13185">
    <property type="entry name" value="GAF_2"/>
    <property type="match status" value="2"/>
</dbReference>
<evidence type="ECO:0000313" key="4">
    <source>
        <dbReference type="EMBL" id="GAA4660845.1"/>
    </source>
</evidence>
<evidence type="ECO:0000259" key="3">
    <source>
        <dbReference type="SMART" id="SM00331"/>
    </source>
</evidence>
<dbReference type="SUPFAM" id="SSF81606">
    <property type="entry name" value="PP2C-like"/>
    <property type="match status" value="1"/>
</dbReference>
<dbReference type="Proteomes" id="UP001501195">
    <property type="component" value="Unassembled WGS sequence"/>
</dbReference>
<name>A0ABP8VGZ4_9ACTN</name>
<keyword evidence="1" id="KW-0378">Hydrolase</keyword>
<protein>
    <recommendedName>
        <fullName evidence="6">Serine phosphatase RsbU (Regulator of sigma subunit)</fullName>
    </recommendedName>
</protein>
<dbReference type="SUPFAM" id="SSF55781">
    <property type="entry name" value="GAF domain-like"/>
    <property type="match status" value="2"/>
</dbReference>
<dbReference type="SUPFAM" id="SSF55874">
    <property type="entry name" value="ATPase domain of HSP90 chaperone/DNA topoisomerase II/histidine kinase"/>
    <property type="match status" value="1"/>
</dbReference>
<comment type="caution">
    <text evidence="4">The sequence shown here is derived from an EMBL/GenBank/DDBJ whole genome shotgun (WGS) entry which is preliminary data.</text>
</comment>
<dbReference type="CDD" id="cd16936">
    <property type="entry name" value="HATPase_RsbW-like"/>
    <property type="match status" value="1"/>
</dbReference>
<reference evidence="5" key="1">
    <citation type="journal article" date="2019" name="Int. J. Syst. Evol. Microbiol.">
        <title>The Global Catalogue of Microorganisms (GCM) 10K type strain sequencing project: providing services to taxonomists for standard genome sequencing and annotation.</title>
        <authorList>
            <consortium name="The Broad Institute Genomics Platform"/>
            <consortium name="The Broad Institute Genome Sequencing Center for Infectious Disease"/>
            <person name="Wu L."/>
            <person name="Ma J."/>
        </authorList>
    </citation>
    <scope>NUCLEOTIDE SEQUENCE [LARGE SCALE GENOMIC DNA]</scope>
    <source>
        <strain evidence="5">JCM 18126</strain>
    </source>
</reference>
<sequence>MSVEPEPSAPRTLLEVATLSLREGHDLRAILDEVTAAGVEATGADFGAFFYTDEDEKGSRLDLFSLAGQGGRTFPASTPVRHTPLFDPTFSGQGTVRVGDVTRDARYGHNAHGGVPAGHAAVRSYLATPVRSTDGRVLGALLFAHGEPDRFDDAAQRAAETVAAQAAVAVDNARLFAAERAARQAAERERALARAATRRMQQLQRITALLSGTASAGDVITLVPTAVTDVVACHSAAVYMLDPAADALVGSGSPTLPPQVAALLPHLPLTVDNHVTEAFRTREPVCLLVRDQDRYPAYDDIDVGDIRASLAVPVLDAGGRTTGVLIVNSAEDAEFAAEEVDLFRSVAAQVSLALDRAHLYDAERAARRQLGASVAALTDLARTLQQGMLPRSLPALERARVAVRYQPATAGAEVGGDWYDAVRARDHVVFVIGDVQGHSTAAAALMGQLRTAVRAYVSEGHGPAAVLRRTNRVLHDLGHELFATCCLLQLDQRTGVAVVASAGHPVPVVADAGGVRELAVSPGLPLGIEPEASYEVAVHELALPTRIALYTDGVVETSAAPLAVGEEALRRALLAGAADVERLADQVLASIPHRLTDDAAVLLVDYAGPRVRGREVAVTLPADLRAVAAARRFLRAELGGWRLEEVVDTSELVISELVTNALVHTDEPPVVTLRYVSEAGELTLAVRDRSTRLPQERVADPEAPGGRGLLVVERLADSWGVTPHEDGKTVWAELTVTAPHAERMQPVTLG</sequence>
<keyword evidence="5" id="KW-1185">Reference proteome</keyword>
<evidence type="ECO:0008006" key="6">
    <source>
        <dbReference type="Google" id="ProtNLM"/>
    </source>
</evidence>
<dbReference type="SMART" id="SM00331">
    <property type="entry name" value="PP2C_SIG"/>
    <property type="match status" value="1"/>
</dbReference>
<dbReference type="Gene3D" id="3.60.40.10">
    <property type="entry name" value="PPM-type phosphatase domain"/>
    <property type="match status" value="1"/>
</dbReference>